<feature type="compositionally biased region" description="Basic and acidic residues" evidence="1">
    <location>
        <begin position="520"/>
        <end position="530"/>
    </location>
</feature>
<gene>
    <name evidence="2" type="ORF">CMUS01_10860</name>
</gene>
<dbReference type="EMBL" id="WIGM01000519">
    <property type="protein sequence ID" value="KAF6823047.1"/>
    <property type="molecule type" value="Genomic_DNA"/>
</dbReference>
<dbReference type="InterPro" id="IPR011009">
    <property type="entry name" value="Kinase-like_dom_sf"/>
</dbReference>
<dbReference type="AlphaFoldDB" id="A0A8H6K100"/>
<dbReference type="PANTHER" id="PTHR21310:SF15">
    <property type="entry name" value="AMINOGLYCOSIDE PHOSPHOTRANSFERASE DOMAIN-CONTAINING PROTEIN"/>
    <property type="match status" value="1"/>
</dbReference>
<dbReference type="Proteomes" id="UP000639643">
    <property type="component" value="Unassembled WGS sequence"/>
</dbReference>
<proteinExistence type="predicted"/>
<keyword evidence="3" id="KW-1185">Reference proteome</keyword>
<comment type="caution">
    <text evidence="2">The sequence shown here is derived from an EMBL/GenBank/DDBJ whole genome shotgun (WGS) entry which is preliminary data.</text>
</comment>
<reference evidence="2" key="1">
    <citation type="journal article" date="2020" name="Phytopathology">
        <title>Genome Sequence Resources of Colletotrichum truncatum, C. plurivorum, C. musicola, and C. sojae: Four Species Pathogenic to Soybean (Glycine max).</title>
        <authorList>
            <person name="Rogerio F."/>
            <person name="Boufleur T.R."/>
            <person name="Ciampi-Guillardi M."/>
            <person name="Sukno S.A."/>
            <person name="Thon M.R."/>
            <person name="Massola Junior N.S."/>
            <person name="Baroncelli R."/>
        </authorList>
    </citation>
    <scope>NUCLEOTIDE SEQUENCE</scope>
    <source>
        <strain evidence="2">LFN0074</strain>
    </source>
</reference>
<organism evidence="2 3">
    <name type="scientific">Colletotrichum musicola</name>
    <dbReference type="NCBI Taxonomy" id="2175873"/>
    <lineage>
        <taxon>Eukaryota</taxon>
        <taxon>Fungi</taxon>
        <taxon>Dikarya</taxon>
        <taxon>Ascomycota</taxon>
        <taxon>Pezizomycotina</taxon>
        <taxon>Sordariomycetes</taxon>
        <taxon>Hypocreomycetidae</taxon>
        <taxon>Glomerellales</taxon>
        <taxon>Glomerellaceae</taxon>
        <taxon>Colletotrichum</taxon>
        <taxon>Colletotrichum orchidearum species complex</taxon>
    </lineage>
</organism>
<dbReference type="OrthoDB" id="10003767at2759"/>
<dbReference type="PANTHER" id="PTHR21310">
    <property type="entry name" value="AMINOGLYCOSIDE PHOSPHOTRANSFERASE-RELATED-RELATED"/>
    <property type="match status" value="1"/>
</dbReference>
<feature type="region of interest" description="Disordered" evidence="1">
    <location>
        <begin position="410"/>
        <end position="436"/>
    </location>
</feature>
<feature type="region of interest" description="Disordered" evidence="1">
    <location>
        <begin position="1"/>
        <end position="25"/>
    </location>
</feature>
<accession>A0A8H6K100</accession>
<dbReference type="InterPro" id="IPR051678">
    <property type="entry name" value="AGP_Transferase"/>
</dbReference>
<evidence type="ECO:0008006" key="4">
    <source>
        <dbReference type="Google" id="ProtNLM"/>
    </source>
</evidence>
<sequence length="647" mass="72066">MADTTTVEEEYKLPPRPPRKLGSDGWRSASYINEKDQKKVMAFFDSVKWNCLAKMASRLRGVKTTYRTESFALGRRHMVRRLTFTDGVDWVVRVYRTDDDASPTMISKLFNREVAAAAFLRSKTSIRVPEIFDWNSTAAHNEAGIPYMFMEYIHGTTPNQPGWLELGEDGMYPMYGTREQHYKMLDQMARMHAELASWKFRKIGDLYWTEGKAGLKLYIGPMPETRDEGPWGSAADFYDEFETGPSSRSYGVVTPVLLLDVLRKVGKDAEGPFRLWNRNLASQNCLVDLDYNIIAITDLDGICSVPLDVVARFPIQHPDEVTPPGRQPRDCEDAVMVYGAQRSMEWYAARLAAHEAEFGEEDAPVANHLESMAASAFEGLSRFRWISDEQRDEWFESALQMLVACGLRPAPDPEDRRPAPWDENYETPSLSPVSSGVPSLPWTRRCVRRGTASTDETCSTDATSASECASRKRVVELAEVLAAFELGDPLPSPSPPPSTGRRPKDESVEALSPPPPPAEEPPHAEPDPKRGVATSAGYICRLMHALAATWTDALPLAYDFPSPTGSRGSAGSGSSSDSSIYPYLTGDMRRRIGIPSPDFPNNWDDPTVWDLRYVAVSPHGCDCKTHRERAARPSTVAESVEACALSD</sequence>
<protein>
    <recommendedName>
        <fullName evidence="4">Aminoglycoside phosphotransferase domain-containing protein</fullName>
    </recommendedName>
</protein>
<evidence type="ECO:0000313" key="3">
    <source>
        <dbReference type="Proteomes" id="UP000639643"/>
    </source>
</evidence>
<feature type="region of interest" description="Disordered" evidence="1">
    <location>
        <begin position="486"/>
        <end position="531"/>
    </location>
</feature>
<evidence type="ECO:0000256" key="1">
    <source>
        <dbReference type="SAM" id="MobiDB-lite"/>
    </source>
</evidence>
<name>A0A8H6K100_9PEZI</name>
<feature type="compositionally biased region" description="Basic and acidic residues" evidence="1">
    <location>
        <begin position="411"/>
        <end position="420"/>
    </location>
</feature>
<evidence type="ECO:0000313" key="2">
    <source>
        <dbReference type="EMBL" id="KAF6823047.1"/>
    </source>
</evidence>
<dbReference type="SUPFAM" id="SSF56112">
    <property type="entry name" value="Protein kinase-like (PK-like)"/>
    <property type="match status" value="1"/>
</dbReference>